<evidence type="ECO:0000313" key="8">
    <source>
        <dbReference type="EMBL" id="KAB2346579.1"/>
    </source>
</evidence>
<evidence type="ECO:0000256" key="3">
    <source>
        <dbReference type="ARBA" id="ARBA00022989"/>
    </source>
</evidence>
<dbReference type="Pfam" id="PF01061">
    <property type="entry name" value="ABC2_membrane"/>
    <property type="match status" value="1"/>
</dbReference>
<dbReference type="AlphaFoldDB" id="A0A6H9YRU2"/>
<evidence type="ECO:0000259" key="7">
    <source>
        <dbReference type="PROSITE" id="PS51012"/>
    </source>
</evidence>
<dbReference type="PANTHER" id="PTHR43229">
    <property type="entry name" value="NODULATION PROTEIN J"/>
    <property type="match status" value="1"/>
</dbReference>
<comment type="caution">
    <text evidence="8">The sequence shown here is derived from an EMBL/GenBank/DDBJ whole genome shotgun (WGS) entry which is preliminary data.</text>
</comment>
<feature type="transmembrane region" description="Helical" evidence="6">
    <location>
        <begin position="131"/>
        <end position="148"/>
    </location>
</feature>
<evidence type="ECO:0000256" key="6">
    <source>
        <dbReference type="RuleBase" id="RU361157"/>
    </source>
</evidence>
<keyword evidence="2 6" id="KW-0812">Transmembrane</keyword>
<dbReference type="PROSITE" id="PS51012">
    <property type="entry name" value="ABC_TM2"/>
    <property type="match status" value="1"/>
</dbReference>
<evidence type="ECO:0000256" key="1">
    <source>
        <dbReference type="ARBA" id="ARBA00004141"/>
    </source>
</evidence>
<reference evidence="8 9" key="1">
    <citation type="submission" date="2019-09" db="EMBL/GenBank/DDBJ databases">
        <title>Actinomadura physcomitrii sp. nov., a novel actinomycete isolated from moss [Physcomitrium sphaericum (Ludw) Fuernr].</title>
        <authorList>
            <person name="Zhuang X."/>
            <person name="Liu C."/>
        </authorList>
    </citation>
    <scope>NUCLEOTIDE SEQUENCE [LARGE SCALE GENOMIC DNA]</scope>
    <source>
        <strain evidence="8 9">HMC1</strain>
    </source>
</reference>
<feature type="transmembrane region" description="Helical" evidence="6">
    <location>
        <begin position="186"/>
        <end position="205"/>
    </location>
</feature>
<dbReference type="PIRSF" id="PIRSF006648">
    <property type="entry name" value="DrrB"/>
    <property type="match status" value="1"/>
</dbReference>
<dbReference type="EMBL" id="WBMT01000011">
    <property type="protein sequence ID" value="KAB2346579.1"/>
    <property type="molecule type" value="Genomic_DNA"/>
</dbReference>
<accession>A0A6H9YRU2</accession>
<protein>
    <recommendedName>
        <fullName evidence="6">Transport permease protein</fullName>
    </recommendedName>
</protein>
<organism evidence="8 9">
    <name type="scientific">Actinomadura rudentiformis</name>
    <dbReference type="NCBI Taxonomy" id="359158"/>
    <lineage>
        <taxon>Bacteria</taxon>
        <taxon>Bacillati</taxon>
        <taxon>Actinomycetota</taxon>
        <taxon>Actinomycetes</taxon>
        <taxon>Streptosporangiales</taxon>
        <taxon>Thermomonosporaceae</taxon>
        <taxon>Actinomadura</taxon>
    </lineage>
</organism>
<keyword evidence="6" id="KW-1003">Cell membrane</keyword>
<proteinExistence type="inferred from homology"/>
<dbReference type="InterPro" id="IPR051784">
    <property type="entry name" value="Nod_factor_ABC_transporter"/>
</dbReference>
<dbReference type="OrthoDB" id="8988363at2"/>
<keyword evidence="9" id="KW-1185">Reference proteome</keyword>
<comment type="subcellular location">
    <subcellularLocation>
        <location evidence="6">Cell membrane</location>
        <topology evidence="6">Multi-pass membrane protein</topology>
    </subcellularLocation>
    <subcellularLocation>
        <location evidence="1">Membrane</location>
        <topology evidence="1">Multi-pass membrane protein</topology>
    </subcellularLocation>
</comment>
<evidence type="ECO:0000256" key="5">
    <source>
        <dbReference type="ARBA" id="ARBA00023251"/>
    </source>
</evidence>
<comment type="similarity">
    <text evidence="6">Belongs to the ABC-2 integral membrane protein family.</text>
</comment>
<feature type="transmembrane region" description="Helical" evidence="6">
    <location>
        <begin position="46"/>
        <end position="66"/>
    </location>
</feature>
<dbReference type="InterPro" id="IPR000412">
    <property type="entry name" value="ABC_2_transport"/>
</dbReference>
<dbReference type="Proteomes" id="UP000468735">
    <property type="component" value="Unassembled WGS sequence"/>
</dbReference>
<keyword evidence="5" id="KW-0046">Antibiotic resistance</keyword>
<gene>
    <name evidence="8" type="ORF">F8566_24360</name>
</gene>
<keyword evidence="3 6" id="KW-1133">Transmembrane helix</keyword>
<dbReference type="InterPro" id="IPR013525">
    <property type="entry name" value="ABC2_TM"/>
</dbReference>
<dbReference type="PANTHER" id="PTHR43229:SF2">
    <property type="entry name" value="NODULATION PROTEIN J"/>
    <property type="match status" value="1"/>
</dbReference>
<keyword evidence="4 6" id="KW-0472">Membrane</keyword>
<dbReference type="GO" id="GO:0046677">
    <property type="term" value="P:response to antibiotic"/>
    <property type="evidence" value="ECO:0007669"/>
    <property type="project" value="UniProtKB-KW"/>
</dbReference>
<feature type="domain" description="ABC transmembrane type-2" evidence="7">
    <location>
        <begin position="41"/>
        <end position="278"/>
    </location>
</feature>
<dbReference type="RefSeq" id="WP_151563683.1">
    <property type="nucleotide sequence ID" value="NZ_WBMT01000011.1"/>
</dbReference>
<name>A0A6H9YRU2_9ACTN</name>
<feature type="transmembrane region" description="Helical" evidence="6">
    <location>
        <begin position="154"/>
        <end position="179"/>
    </location>
</feature>
<feature type="transmembrane region" description="Helical" evidence="6">
    <location>
        <begin position="249"/>
        <end position="270"/>
    </location>
</feature>
<dbReference type="GO" id="GO:0043190">
    <property type="term" value="C:ATP-binding cassette (ABC) transporter complex"/>
    <property type="evidence" value="ECO:0007669"/>
    <property type="project" value="InterPro"/>
</dbReference>
<feature type="transmembrane region" description="Helical" evidence="6">
    <location>
        <begin position="72"/>
        <end position="96"/>
    </location>
</feature>
<sequence>MTAATHVVPRDLPRQVSLSTGLRNTMTLTWRNLVQIKHNPMELVDLSVQPIMFVLLFAFVFGPAMAGSVEDYLPILIPGIIVQNALFASMTTGVGLNNDVTKGVFDRFRSLPIARSAPLAGRIIADTVKQAWSMFIVMVVGLIIGFRVETSWVNLLPAFLLLLAFSLLFAWVSVFVGLAVDEPEKVQIFGFTIIFPVSFLSNAFIPVSDKYPGWIRTVMENNPVSLLGDAIRGLLIGHKVTDPSMGQPVLTPAIQALIWGVAIAALFIPLSMRAFRRKV</sequence>
<evidence type="ECO:0000256" key="2">
    <source>
        <dbReference type="ARBA" id="ARBA00022692"/>
    </source>
</evidence>
<evidence type="ECO:0000313" key="9">
    <source>
        <dbReference type="Proteomes" id="UP000468735"/>
    </source>
</evidence>
<dbReference type="InterPro" id="IPR047817">
    <property type="entry name" value="ABC2_TM_bact-type"/>
</dbReference>
<keyword evidence="6" id="KW-0813">Transport</keyword>
<dbReference type="GO" id="GO:0140359">
    <property type="term" value="F:ABC-type transporter activity"/>
    <property type="evidence" value="ECO:0007669"/>
    <property type="project" value="InterPro"/>
</dbReference>
<evidence type="ECO:0000256" key="4">
    <source>
        <dbReference type="ARBA" id="ARBA00023136"/>
    </source>
</evidence>